<evidence type="ECO:0000313" key="3">
    <source>
        <dbReference type="Proteomes" id="UP001151760"/>
    </source>
</evidence>
<dbReference type="CDD" id="cd01647">
    <property type="entry name" value="RT_LTR"/>
    <property type="match status" value="1"/>
</dbReference>
<dbReference type="EMBL" id="BQNB010009043">
    <property type="protein sequence ID" value="GJS57913.1"/>
    <property type="molecule type" value="Genomic_DNA"/>
</dbReference>
<keyword evidence="3" id="KW-1185">Reference proteome</keyword>
<dbReference type="Pfam" id="PF08284">
    <property type="entry name" value="RVP_2"/>
    <property type="match status" value="1"/>
</dbReference>
<proteinExistence type="predicted"/>
<dbReference type="Pfam" id="PF00078">
    <property type="entry name" value="RVT_1"/>
    <property type="match status" value="1"/>
</dbReference>
<accession>A0ABQ4WY98</accession>
<dbReference type="InterPro" id="IPR053134">
    <property type="entry name" value="RNA-dir_DNA_polymerase"/>
</dbReference>
<feature type="domain" description="Reverse transcriptase" evidence="1">
    <location>
        <begin position="271"/>
        <end position="327"/>
    </location>
</feature>
<dbReference type="SUPFAM" id="SSF56672">
    <property type="entry name" value="DNA/RNA polymerases"/>
    <property type="match status" value="1"/>
</dbReference>
<keyword evidence="2" id="KW-0548">Nucleotidyltransferase</keyword>
<dbReference type="PANTHER" id="PTHR24559:SF444">
    <property type="entry name" value="REVERSE TRANSCRIPTASE DOMAIN-CONTAINING PROTEIN"/>
    <property type="match status" value="1"/>
</dbReference>
<dbReference type="PANTHER" id="PTHR24559">
    <property type="entry name" value="TRANSPOSON TY3-I GAG-POL POLYPROTEIN"/>
    <property type="match status" value="1"/>
</dbReference>
<organism evidence="2 3">
    <name type="scientific">Tanacetum coccineum</name>
    <dbReference type="NCBI Taxonomy" id="301880"/>
    <lineage>
        <taxon>Eukaryota</taxon>
        <taxon>Viridiplantae</taxon>
        <taxon>Streptophyta</taxon>
        <taxon>Embryophyta</taxon>
        <taxon>Tracheophyta</taxon>
        <taxon>Spermatophyta</taxon>
        <taxon>Magnoliopsida</taxon>
        <taxon>eudicotyledons</taxon>
        <taxon>Gunneridae</taxon>
        <taxon>Pentapetalae</taxon>
        <taxon>asterids</taxon>
        <taxon>campanulids</taxon>
        <taxon>Asterales</taxon>
        <taxon>Asteraceae</taxon>
        <taxon>Asteroideae</taxon>
        <taxon>Anthemideae</taxon>
        <taxon>Anthemidinae</taxon>
        <taxon>Tanacetum</taxon>
    </lineage>
</organism>
<gene>
    <name evidence="2" type="ORF">Tco_0652697</name>
</gene>
<name>A0ABQ4WY98_9ASTR</name>
<evidence type="ECO:0000313" key="2">
    <source>
        <dbReference type="EMBL" id="GJS57913.1"/>
    </source>
</evidence>
<dbReference type="Proteomes" id="UP001151760">
    <property type="component" value="Unassembled WGS sequence"/>
</dbReference>
<keyword evidence="2" id="KW-0695">RNA-directed DNA polymerase</keyword>
<reference evidence="2" key="2">
    <citation type="submission" date="2022-01" db="EMBL/GenBank/DDBJ databases">
        <authorList>
            <person name="Yamashiro T."/>
            <person name="Shiraishi A."/>
            <person name="Satake H."/>
            <person name="Nakayama K."/>
        </authorList>
    </citation>
    <scope>NUCLEOTIDE SEQUENCE</scope>
</reference>
<dbReference type="Gene3D" id="3.30.70.270">
    <property type="match status" value="2"/>
</dbReference>
<keyword evidence="2" id="KW-0808">Transferase</keyword>
<comment type="caution">
    <text evidence="2">The sequence shown here is derived from an EMBL/GenBank/DDBJ whole genome shotgun (WGS) entry which is preliminary data.</text>
</comment>
<protein>
    <submittedName>
        <fullName evidence="2">Reverse transcriptase domain-containing protein</fullName>
    </submittedName>
</protein>
<evidence type="ECO:0000259" key="1">
    <source>
        <dbReference type="Pfam" id="PF00078"/>
    </source>
</evidence>
<dbReference type="InterPro" id="IPR000477">
    <property type="entry name" value="RT_dom"/>
</dbReference>
<dbReference type="Gene3D" id="3.10.10.10">
    <property type="entry name" value="HIV Type 1 Reverse Transcriptase, subunit A, domain 1"/>
    <property type="match status" value="1"/>
</dbReference>
<reference evidence="2" key="1">
    <citation type="journal article" date="2022" name="Int. J. Mol. Sci.">
        <title>Draft Genome of Tanacetum Coccineum: Genomic Comparison of Closely Related Tanacetum-Family Plants.</title>
        <authorList>
            <person name="Yamashiro T."/>
            <person name="Shiraishi A."/>
            <person name="Nakayama K."/>
            <person name="Satake H."/>
        </authorList>
    </citation>
    <scope>NUCLEOTIDE SEQUENCE</scope>
</reference>
<sequence length="867" mass="100596">MEATLRDSLSNLSRNAEEYAYHLEQSTSFMENQIVWESRQQDIPHTIPKTLIFYGPQRNLNEPPRPLYNKDLFFLKYGNTEEKKYILSLYKIHAKEFPKPDLEENNSLLLTPLCCNDIHDVTPRVSALAGCDRLVSEPFVIKNSLIPLSHESFDVIVGMDWLSKRKFVIVCHEKMVRILMDGDEILRVHGERTQGVVKTLMNTKVDEQKLSDISVVRDFIDVFPEDLSMTTTTTRTPVLFMKKKDGSFRMCIDHRELNKLTVINRYPLLRIDDLFDQLRGAFVIVFIDDILAYSKSKEEHEVHLKLVLESLRKEKLYAKFSKSNVVSDALSRKERVKSRRVRGMILAAQSEAFKQENVFAERLHGLDQQMERKGDESLYFMDRIWVLLVGSVMDEAHASRYLVHPGADKTYYNLGDMYCLRYLSENEIESPWILSLNFQGQSNNSKEWNSYLVVLADGAESVRDAIGFEYCLASSSGWTKLPKELCFRVEVGDKVMLEVSSWKDVVHFGKKEMLAPRYYLADTNLHVHLEEIKVDKTPRFAEEPIEIIDREVKSFKRSRISIVKSIGTRSETGDVHVVGRLFLLRVVMLLFVPVYGQAKWITEVVRIITDQPHGLDFMEQIIVMRANDKPDSFSEADFKYLNKNDIEELYYLCRSKEIDNWKVKLMNSLITFIKSCVIWERVHDFQLGIESYQMKVNLTAPTLTFHGIEEHALYIIVDEPQMRLIYLNSKYEKRVMHLEEIVKFCDATLEKVLNEVKLIMYKSKFLKKPPLLGELDQDIMKAYEREISKHLSHRQQMRRWGSFVNGRPILPTMKRLVQFTPDYGTGGMECTLIVSNSGLEDIYQSDGFDFELSADMLLNGLADGSGH</sequence>
<dbReference type="GO" id="GO:0003964">
    <property type="term" value="F:RNA-directed DNA polymerase activity"/>
    <property type="evidence" value="ECO:0007669"/>
    <property type="project" value="UniProtKB-KW"/>
</dbReference>
<dbReference type="InterPro" id="IPR043502">
    <property type="entry name" value="DNA/RNA_pol_sf"/>
</dbReference>
<dbReference type="InterPro" id="IPR043128">
    <property type="entry name" value="Rev_trsase/Diguanyl_cyclase"/>
</dbReference>